<evidence type="ECO:0000313" key="4">
    <source>
        <dbReference type="Proteomes" id="UP000175679"/>
    </source>
</evidence>
<dbReference type="Proteomes" id="UP000175679">
    <property type="component" value="Unassembled WGS sequence"/>
</dbReference>
<feature type="domain" description="BON" evidence="2">
    <location>
        <begin position="152"/>
        <end position="220"/>
    </location>
</feature>
<dbReference type="AlphaFoldDB" id="A0A1E7QJ84"/>
<dbReference type="EMBL" id="MJMG01000010">
    <property type="protein sequence ID" value="OEY86437.1"/>
    <property type="molecule type" value="Genomic_DNA"/>
</dbReference>
<reference evidence="3 4" key="1">
    <citation type="submission" date="2016-09" db="EMBL/GenBank/DDBJ databases">
        <title>Genomic evidence for plant-parasitic nematodes as the earliest Wolbachia hosts.</title>
        <authorList>
            <person name="Brown A.M."/>
            <person name="Wasala S.K."/>
            <person name="Howe D.K."/>
            <person name="Peetz A.B."/>
            <person name="Zasada I.A."/>
            <person name="Denver D.R."/>
        </authorList>
    </citation>
    <scope>NUCLEOTIDE SEQUENCE [LARGE SCALE GENOMIC DNA]</scope>
    <source>
        <strain evidence="4">wPpe</strain>
    </source>
</reference>
<organism evidence="3 4">
    <name type="scientific">Wolbachia pipientis</name>
    <dbReference type="NCBI Taxonomy" id="955"/>
    <lineage>
        <taxon>Bacteria</taxon>
        <taxon>Pseudomonadati</taxon>
        <taxon>Pseudomonadota</taxon>
        <taxon>Alphaproteobacteria</taxon>
        <taxon>Rickettsiales</taxon>
        <taxon>Anaplasmataceae</taxon>
        <taxon>Wolbachieae</taxon>
        <taxon>Wolbachia</taxon>
    </lineage>
</organism>
<evidence type="ECO:0000256" key="1">
    <source>
        <dbReference type="ARBA" id="ARBA00022729"/>
    </source>
</evidence>
<comment type="caution">
    <text evidence="3">The sequence shown here is derived from an EMBL/GenBank/DDBJ whole genome shotgun (WGS) entry which is preliminary data.</text>
</comment>
<dbReference type="InterPro" id="IPR014004">
    <property type="entry name" value="Transpt-assoc_nodulatn_dom_bac"/>
</dbReference>
<dbReference type="RefSeq" id="WP_070065285.1">
    <property type="nucleotide sequence ID" value="NZ_MJMG01000010.1"/>
</dbReference>
<feature type="domain" description="BON" evidence="2">
    <location>
        <begin position="3"/>
        <end position="72"/>
    </location>
</feature>
<evidence type="ECO:0000259" key="2">
    <source>
        <dbReference type="PROSITE" id="PS50914"/>
    </source>
</evidence>
<keyword evidence="1" id="KW-0732">Signal</keyword>
<keyword evidence="4" id="KW-1185">Reference proteome</keyword>
<dbReference type="InterPro" id="IPR007055">
    <property type="entry name" value="BON_dom"/>
</dbReference>
<evidence type="ECO:0000313" key="3">
    <source>
        <dbReference type="EMBL" id="OEY86437.1"/>
    </source>
</evidence>
<dbReference type="InterPro" id="IPR051686">
    <property type="entry name" value="Lipoprotein_DolP"/>
</dbReference>
<accession>A0A1E7QJ84</accession>
<dbReference type="OrthoDB" id="870892at2"/>
<gene>
    <name evidence="3" type="ORF">BIY23_03920</name>
</gene>
<proteinExistence type="predicted"/>
<dbReference type="PANTHER" id="PTHR34606">
    <property type="entry name" value="BON DOMAIN-CONTAINING PROTEIN"/>
    <property type="match status" value="1"/>
</dbReference>
<dbReference type="PANTHER" id="PTHR34606:SF4">
    <property type="entry name" value="OUTER MEMBRANE LIPOPROTEIN DOLP"/>
    <property type="match status" value="1"/>
</dbReference>
<dbReference type="Pfam" id="PF04972">
    <property type="entry name" value="BON"/>
    <property type="match status" value="3"/>
</dbReference>
<dbReference type="Gene3D" id="3.30.1340.30">
    <property type="match status" value="3"/>
</dbReference>
<protein>
    <recommendedName>
        <fullName evidence="2">BON domain-containing protein</fullName>
    </recommendedName>
</protein>
<dbReference type="PROSITE" id="PS50914">
    <property type="entry name" value="BON"/>
    <property type="match status" value="3"/>
</dbReference>
<dbReference type="SMART" id="SM00749">
    <property type="entry name" value="BON"/>
    <property type="match status" value="3"/>
</dbReference>
<sequence length="220" mass="24224">MVTSGELYTNVMDKLQFEPGIDESNITVAIKDNGIVILGGKVRSYAEKYTAEKAAETVAKVKGVANEIEVELIPSHKRGDADIANAALNALQWNVFVPHEQIKVAVENGHVTLTGKVEYNYQKECAKDAVQDLYGVTYVTNDVTVKPSAVVSSSEVKRKIIKEFERNARIDASNIKVEVDGSKVILKGKVRNFDEDREARTAAWSIPGVVNVVDYLIIGW</sequence>
<feature type="domain" description="BON" evidence="2">
    <location>
        <begin position="79"/>
        <end position="147"/>
    </location>
</feature>
<name>A0A1E7QJ84_WOLPI</name>